<accession>A0A543NJV1</accession>
<evidence type="ECO:0000313" key="1">
    <source>
        <dbReference type="EMBL" id="TQN32082.1"/>
    </source>
</evidence>
<reference evidence="1 2" key="1">
    <citation type="submission" date="2019-06" db="EMBL/GenBank/DDBJ databases">
        <title>Sequencing the genomes of 1000 actinobacteria strains.</title>
        <authorList>
            <person name="Klenk H.-P."/>
        </authorList>
    </citation>
    <scope>NUCLEOTIDE SEQUENCE [LARGE SCALE GENOMIC DNA]</scope>
    <source>
        <strain evidence="1 2">DSM 45015</strain>
    </source>
</reference>
<gene>
    <name evidence="1" type="ORF">FHX37_2008</name>
</gene>
<name>A0A543NJV1_9ACTN</name>
<protein>
    <submittedName>
        <fullName evidence="1">Uncharacterized protein</fullName>
    </submittedName>
</protein>
<comment type="caution">
    <text evidence="1">The sequence shown here is derived from an EMBL/GenBank/DDBJ whole genome shotgun (WGS) entry which is preliminary data.</text>
</comment>
<dbReference type="Proteomes" id="UP000317422">
    <property type="component" value="Unassembled WGS sequence"/>
</dbReference>
<dbReference type="RefSeq" id="WP_141923637.1">
    <property type="nucleotide sequence ID" value="NZ_VFQC01000001.1"/>
</dbReference>
<evidence type="ECO:0000313" key="2">
    <source>
        <dbReference type="Proteomes" id="UP000317422"/>
    </source>
</evidence>
<proteinExistence type="predicted"/>
<sequence length="66" mass="7635">MNLTPRERRELRELLEDLTQAMDSGALWPGQLRETTRKLHTYVTAWLGDADENTETEGTPPPHHDH</sequence>
<dbReference type="AlphaFoldDB" id="A0A543NJV1"/>
<keyword evidence="2" id="KW-1185">Reference proteome</keyword>
<dbReference type="EMBL" id="VFQC01000001">
    <property type="protein sequence ID" value="TQN32082.1"/>
    <property type="molecule type" value="Genomic_DNA"/>
</dbReference>
<organism evidence="1 2">
    <name type="scientific">Haloactinospora alba</name>
    <dbReference type="NCBI Taxonomy" id="405555"/>
    <lineage>
        <taxon>Bacteria</taxon>
        <taxon>Bacillati</taxon>
        <taxon>Actinomycetota</taxon>
        <taxon>Actinomycetes</taxon>
        <taxon>Streptosporangiales</taxon>
        <taxon>Nocardiopsidaceae</taxon>
        <taxon>Haloactinospora</taxon>
    </lineage>
</organism>